<organism evidence="16 17">
    <name type="scientific">Armillaria gallica</name>
    <name type="common">Bulbous honey fungus</name>
    <name type="synonym">Armillaria bulbosa</name>
    <dbReference type="NCBI Taxonomy" id="47427"/>
    <lineage>
        <taxon>Eukaryota</taxon>
        <taxon>Fungi</taxon>
        <taxon>Dikarya</taxon>
        <taxon>Basidiomycota</taxon>
        <taxon>Agaricomycotina</taxon>
        <taxon>Agaricomycetes</taxon>
        <taxon>Agaricomycetidae</taxon>
        <taxon>Agaricales</taxon>
        <taxon>Marasmiineae</taxon>
        <taxon>Physalacriaceae</taxon>
        <taxon>Armillaria</taxon>
    </lineage>
</organism>
<evidence type="ECO:0000256" key="4">
    <source>
        <dbReference type="ARBA" id="ARBA00010815"/>
    </source>
</evidence>
<evidence type="ECO:0000256" key="10">
    <source>
        <dbReference type="ARBA" id="ARBA00022919"/>
    </source>
</evidence>
<dbReference type="AlphaFoldDB" id="A0A2H3DFY0"/>
<dbReference type="CDD" id="cd02440">
    <property type="entry name" value="AdoMet_MTases"/>
    <property type="match status" value="1"/>
</dbReference>
<dbReference type="OMA" id="GFKTWLF"/>
<dbReference type="PANTHER" id="PTHR45197:SF1">
    <property type="entry name" value="SPHINGOLIPID C9-METHYLTRANSFERASE A-RELATED"/>
    <property type="match status" value="1"/>
</dbReference>
<keyword evidence="13 15" id="KW-0472">Membrane</keyword>
<evidence type="ECO:0000256" key="9">
    <source>
        <dbReference type="ARBA" id="ARBA00022692"/>
    </source>
</evidence>
<dbReference type="GO" id="GO:0008168">
    <property type="term" value="F:methyltransferase activity"/>
    <property type="evidence" value="ECO:0007669"/>
    <property type="project" value="UniProtKB-KW"/>
</dbReference>
<comment type="pathway">
    <text evidence="2">Lipid metabolism; sphingolipid metabolism.</text>
</comment>
<name>A0A2H3DFY0_ARMGA</name>
<accession>A0A2H3DFY0</accession>
<dbReference type="GO" id="GO:0006665">
    <property type="term" value="P:sphingolipid metabolic process"/>
    <property type="evidence" value="ECO:0007669"/>
    <property type="project" value="UniProtKB-KW"/>
</dbReference>
<evidence type="ECO:0000256" key="12">
    <source>
        <dbReference type="ARBA" id="ARBA00023098"/>
    </source>
</evidence>
<keyword evidence="12" id="KW-0443">Lipid metabolism</keyword>
<comment type="subcellular location">
    <subcellularLocation>
        <location evidence="1">Membrane</location>
        <topology evidence="1">Multi-pass membrane protein</topology>
    </subcellularLocation>
</comment>
<evidence type="ECO:0000256" key="1">
    <source>
        <dbReference type="ARBA" id="ARBA00004141"/>
    </source>
</evidence>
<keyword evidence="7 16" id="KW-0808">Transferase</keyword>
<evidence type="ECO:0000256" key="5">
    <source>
        <dbReference type="ARBA" id="ARBA00022516"/>
    </source>
</evidence>
<keyword evidence="8" id="KW-0949">S-adenosyl-L-methionine</keyword>
<keyword evidence="10" id="KW-0746">Sphingolipid metabolism</keyword>
<dbReference type="PANTHER" id="PTHR45197">
    <property type="entry name" value="SYNTHASE, PUTATIVE (AFU_ORTHOLOGUE AFUA_7G04190)-RELATED"/>
    <property type="match status" value="1"/>
</dbReference>
<evidence type="ECO:0000313" key="16">
    <source>
        <dbReference type="EMBL" id="PBK93040.1"/>
    </source>
</evidence>
<dbReference type="InterPro" id="IPR029063">
    <property type="entry name" value="SAM-dependent_MTases_sf"/>
</dbReference>
<evidence type="ECO:0000256" key="11">
    <source>
        <dbReference type="ARBA" id="ARBA00022989"/>
    </source>
</evidence>
<feature type="transmembrane region" description="Helical" evidence="15">
    <location>
        <begin position="57"/>
        <end position="76"/>
    </location>
</feature>
<feature type="transmembrane region" description="Helical" evidence="15">
    <location>
        <begin position="30"/>
        <end position="50"/>
    </location>
</feature>
<dbReference type="GO" id="GO:0032259">
    <property type="term" value="P:methylation"/>
    <property type="evidence" value="ECO:0007669"/>
    <property type="project" value="UniProtKB-KW"/>
</dbReference>
<keyword evidence="11 15" id="KW-1133">Transmembrane helix</keyword>
<evidence type="ECO:0000313" key="17">
    <source>
        <dbReference type="Proteomes" id="UP000217790"/>
    </source>
</evidence>
<proteinExistence type="inferred from homology"/>
<dbReference type="STRING" id="47427.A0A2H3DFY0"/>
<keyword evidence="17" id="KW-1185">Reference proteome</keyword>
<evidence type="ECO:0000256" key="8">
    <source>
        <dbReference type="ARBA" id="ARBA00022691"/>
    </source>
</evidence>
<keyword evidence="9 15" id="KW-0812">Transmembrane</keyword>
<keyword evidence="5" id="KW-0444">Lipid biosynthesis</keyword>
<evidence type="ECO:0000256" key="13">
    <source>
        <dbReference type="ARBA" id="ARBA00023136"/>
    </source>
</evidence>
<evidence type="ECO:0000256" key="2">
    <source>
        <dbReference type="ARBA" id="ARBA00004760"/>
    </source>
</evidence>
<evidence type="ECO:0000256" key="7">
    <source>
        <dbReference type="ARBA" id="ARBA00022679"/>
    </source>
</evidence>
<dbReference type="Pfam" id="PF02353">
    <property type="entry name" value="CMAS"/>
    <property type="match status" value="1"/>
</dbReference>
<reference evidence="17" key="1">
    <citation type="journal article" date="2017" name="Nat. Ecol. Evol.">
        <title>Genome expansion and lineage-specific genetic innovations in the forest pathogenic fungi Armillaria.</title>
        <authorList>
            <person name="Sipos G."/>
            <person name="Prasanna A.N."/>
            <person name="Walter M.C."/>
            <person name="O'Connor E."/>
            <person name="Balint B."/>
            <person name="Krizsan K."/>
            <person name="Kiss B."/>
            <person name="Hess J."/>
            <person name="Varga T."/>
            <person name="Slot J."/>
            <person name="Riley R."/>
            <person name="Boka B."/>
            <person name="Rigling D."/>
            <person name="Barry K."/>
            <person name="Lee J."/>
            <person name="Mihaltcheva S."/>
            <person name="LaButti K."/>
            <person name="Lipzen A."/>
            <person name="Waldron R."/>
            <person name="Moloney N.M."/>
            <person name="Sperisen C."/>
            <person name="Kredics L."/>
            <person name="Vagvoelgyi C."/>
            <person name="Patrignani A."/>
            <person name="Fitzpatrick D."/>
            <person name="Nagy I."/>
            <person name="Doyle S."/>
            <person name="Anderson J.B."/>
            <person name="Grigoriev I.V."/>
            <person name="Gueldener U."/>
            <person name="Muensterkoetter M."/>
            <person name="Nagy L.G."/>
        </authorList>
    </citation>
    <scope>NUCLEOTIDE SEQUENCE [LARGE SCALE GENOMIC DNA]</scope>
    <source>
        <strain evidence="17">Ar21-2</strain>
    </source>
</reference>
<dbReference type="OrthoDB" id="412182at2759"/>
<evidence type="ECO:0000256" key="6">
    <source>
        <dbReference type="ARBA" id="ARBA00022603"/>
    </source>
</evidence>
<comment type="similarity">
    <text evidence="4">Belongs to the CFA/CMAS family.</text>
</comment>
<evidence type="ECO:0000256" key="15">
    <source>
        <dbReference type="SAM" id="Phobius"/>
    </source>
</evidence>
<dbReference type="EMBL" id="KZ293657">
    <property type="protein sequence ID" value="PBK93040.1"/>
    <property type="molecule type" value="Genomic_DNA"/>
</dbReference>
<evidence type="ECO:0000256" key="3">
    <source>
        <dbReference type="ARBA" id="ARBA00004991"/>
    </source>
</evidence>
<comment type="pathway">
    <text evidence="3">Sphingolipid metabolism.</text>
</comment>
<dbReference type="SUPFAM" id="SSF53335">
    <property type="entry name" value="S-adenosyl-L-methionine-dependent methyltransferases"/>
    <property type="match status" value="1"/>
</dbReference>
<sequence>MPSVKESSFAAIKNAPLVGLAEGNSYFSNYHLAAVVLVVPYILKSILPLVSRGGFKTYLFLLVLSGAPTTVAYWTLASMYGARKNQKVTLPGKDIEEYIEIKDAELSRLYKGKDKIPIQVFHDAYFDGKAEFKGDVLDILEQRHDWAKFTFTPELFKHVFTKLIPDVISHSREQDQDQVQDHYDRGDDFYGWFLGPRMIYTSGIVLDANAQETLEQLQDNKLAVVCNKLDLKPSDRLLDIGCGWGTLTAYAAKNFGCDATGVTLAKNQAKFGNDRIAKNGISNDKARILNRDYRDIPQVPGSFDKIVCLEMAEHVGIRRYSQFLSEVYNLLSDDGVMVFQVAGFRPCWQFEDLNWGLFMNKYVFPGADASCSLGWVIQKLEGVGFEIKNIDVLGVHYSATLYRWYLNWVSNKDKVIAAYGEKWYRTWVFFLAWSTITSRQGSASVFQITVHKNLNAYHRIAGVANHASIHVKLEKEPILIE</sequence>
<dbReference type="GO" id="GO:0016020">
    <property type="term" value="C:membrane"/>
    <property type="evidence" value="ECO:0007669"/>
    <property type="project" value="UniProtKB-SubCell"/>
</dbReference>
<dbReference type="Proteomes" id="UP000217790">
    <property type="component" value="Unassembled WGS sequence"/>
</dbReference>
<protein>
    <recommendedName>
        <fullName evidence="14">sphingolipid C(9)-methyltransferase</fullName>
        <ecNumber evidence="14">2.1.1.317</ecNumber>
    </recommendedName>
</protein>
<dbReference type="EC" id="2.1.1.317" evidence="14"/>
<dbReference type="InParanoid" id="A0A2H3DFY0"/>
<dbReference type="Gene3D" id="3.40.50.150">
    <property type="entry name" value="Vaccinia Virus protein VP39"/>
    <property type="match status" value="1"/>
</dbReference>
<dbReference type="InterPro" id="IPR052290">
    <property type="entry name" value="Sphingo_C9-MT"/>
</dbReference>
<gene>
    <name evidence="16" type="ORF">ARMGADRAFT_992666</name>
</gene>
<evidence type="ECO:0000256" key="14">
    <source>
        <dbReference type="ARBA" id="ARBA00039020"/>
    </source>
</evidence>
<keyword evidence="6 16" id="KW-0489">Methyltransferase</keyword>